<dbReference type="InterPro" id="IPR008979">
    <property type="entry name" value="Galactose-bd-like_sf"/>
</dbReference>
<evidence type="ECO:0000313" key="14">
    <source>
        <dbReference type="Proteomes" id="UP000260780"/>
    </source>
</evidence>
<keyword evidence="4" id="KW-0858">Xylan degradation</keyword>
<keyword evidence="8" id="KW-0326">Glycosidase</keyword>
<dbReference type="GO" id="GO:0045493">
    <property type="term" value="P:xylan catabolic process"/>
    <property type="evidence" value="ECO:0007669"/>
    <property type="project" value="UniProtKB-KW"/>
</dbReference>
<name>A0A3E4N5K8_9BACT</name>
<dbReference type="SUPFAM" id="SSF49785">
    <property type="entry name" value="Galactose-binding domain-like"/>
    <property type="match status" value="2"/>
</dbReference>
<gene>
    <name evidence="13" type="ORF">DWZ34_02430</name>
    <name evidence="12" type="ORF">DXC17_07105</name>
    <name evidence="11" type="ORF">DXD04_03115</name>
</gene>
<keyword evidence="7" id="KW-0119">Carbohydrate metabolism</keyword>
<comment type="caution">
    <text evidence="11">The sequence shown here is derived from an EMBL/GenBank/DDBJ whole genome shotgun (WGS) entry which is preliminary data.</text>
</comment>
<dbReference type="SUPFAM" id="SSF51445">
    <property type="entry name" value="(Trans)glycosidases"/>
    <property type="match status" value="1"/>
</dbReference>
<dbReference type="Gene3D" id="2.60.120.260">
    <property type="entry name" value="Galactose-binding domain-like"/>
    <property type="match status" value="2"/>
</dbReference>
<evidence type="ECO:0000313" key="15">
    <source>
        <dbReference type="Proteomes" id="UP000260862"/>
    </source>
</evidence>
<dbReference type="PANTHER" id="PTHR31490">
    <property type="entry name" value="GLYCOSYL HYDROLASE"/>
    <property type="match status" value="1"/>
</dbReference>
<dbReference type="Proteomes" id="UP000260780">
    <property type="component" value="Unassembled WGS sequence"/>
</dbReference>
<evidence type="ECO:0000313" key="11">
    <source>
        <dbReference type="EMBL" id="RGK57494.1"/>
    </source>
</evidence>
<dbReference type="EMBL" id="QRQK01000003">
    <property type="protein sequence ID" value="RHM99959.1"/>
    <property type="molecule type" value="Genomic_DNA"/>
</dbReference>
<dbReference type="GO" id="GO:0031176">
    <property type="term" value="F:endo-1,4-beta-xylanase activity"/>
    <property type="evidence" value="ECO:0007669"/>
    <property type="project" value="UniProtKB-EC"/>
</dbReference>
<dbReference type="Pfam" id="PF00331">
    <property type="entry name" value="Glyco_hydro_10"/>
    <property type="match status" value="2"/>
</dbReference>
<proteinExistence type="inferred from homology"/>
<evidence type="ECO:0000313" key="12">
    <source>
        <dbReference type="EMBL" id="RGM40711.1"/>
    </source>
</evidence>
<evidence type="ECO:0000313" key="16">
    <source>
        <dbReference type="Proteomes" id="UP000285109"/>
    </source>
</evidence>
<keyword evidence="15" id="KW-1185">Reference proteome</keyword>
<evidence type="ECO:0000256" key="4">
    <source>
        <dbReference type="ARBA" id="ARBA00022651"/>
    </source>
</evidence>
<keyword evidence="5" id="KW-0732">Signal</keyword>
<reference evidence="14 15" key="1">
    <citation type="submission" date="2018-08" db="EMBL/GenBank/DDBJ databases">
        <title>A genome reference for cultivated species of the human gut microbiota.</title>
        <authorList>
            <person name="Zou Y."/>
            <person name="Xue W."/>
            <person name="Luo G."/>
        </authorList>
    </citation>
    <scope>NUCLEOTIDE SEQUENCE [LARGE SCALE GENOMIC DNA]</scope>
    <source>
        <strain evidence="13 16">AF31-28B-AC</strain>
        <strain evidence="12 14">OM08-14</strain>
        <strain evidence="11 15">TF10-3AC</strain>
    </source>
</reference>
<evidence type="ECO:0000256" key="9">
    <source>
        <dbReference type="ARBA" id="ARBA00023326"/>
    </source>
</evidence>
<keyword evidence="6" id="KW-0378">Hydrolase</keyword>
<sequence>MKQYMKLLPVLALGMVVESCVDDALLPYSVQKPTSVAQYEYLNNYDVLKSYLDRAKNPNFKLGLAASVSDFVQQGVVYEAVTTNFDEMTAGNAMKYASVVADDGTMNFSTVSNFVDVAKAAGITIYGHTLGWHAQQNMTYLNGLIADKEITVDPGDAEEVNDVYVDYSTLGSYTYWHGDKVDASINSDGNLLIHNPEAIENFYEIQYHVANGLVASPDIEYTVTAKIKASGDGYLTCCIGDWGGQQTAALSFTTEWQEVKLTFTGVNTADGFVMFQSGNFAGDIEIEWLKVTHKEAPSISLWNNMLLNSDCESDDTSCFYATEMTSGPKAATFGAAGTGADGAGRAIVVKSGDNPTNTWDTQFFVKTPRMMMAGEKYRFSMKYRADKEAGCETQSHNEPGGYVFYNMFTNPTFSTTWQEFVYEGTISEDQAGASGMNTIAFNLSVLPEANTYYFDDIKWELEEKGNTIPLTPEEKKDTLTWALDNWVKGMMEATGGYVTAWDLANETVSGVDNDGDGFYDLQSSENGDPTTNFYWTDYLGDIDYVRILESRARKYFKEYGGDPSKLKLFINDFNLESWWDGNQKVKSLVEWIRRWESDGVTKIDGIGTQMHVSYILNEADQKAQEDAIVNMFKILAESGKLIKISELDMGIVDKAFGTAIKTENVTYEQQLKMAEFYQFIISKYFEIIPVEQQYGITQWCATDSPADSGWRPGEPTGLWDSSFKRKPTYAGFANGLAGKVIAEPSEELSQEK</sequence>
<organism evidence="11 15">
    <name type="scientific">Phocaeicola plebeius</name>
    <dbReference type="NCBI Taxonomy" id="310297"/>
    <lineage>
        <taxon>Bacteria</taxon>
        <taxon>Pseudomonadati</taxon>
        <taxon>Bacteroidota</taxon>
        <taxon>Bacteroidia</taxon>
        <taxon>Bacteroidales</taxon>
        <taxon>Bacteroidaceae</taxon>
        <taxon>Phocaeicola</taxon>
    </lineage>
</organism>
<comment type="similarity">
    <text evidence="2">Belongs to the glycosyl hydrolase 10 (cellulase F) family.</text>
</comment>
<dbReference type="PANTHER" id="PTHR31490:SF88">
    <property type="entry name" value="BETA-XYLANASE"/>
    <property type="match status" value="1"/>
</dbReference>
<dbReference type="InterPro" id="IPR017853">
    <property type="entry name" value="GH"/>
</dbReference>
<keyword evidence="9" id="KW-0624">Polysaccharide degradation</keyword>
<accession>A0A3E4N5K8</accession>
<dbReference type="InterPro" id="IPR044846">
    <property type="entry name" value="GH10"/>
</dbReference>
<evidence type="ECO:0000256" key="8">
    <source>
        <dbReference type="ARBA" id="ARBA00023295"/>
    </source>
</evidence>
<comment type="catalytic activity">
    <reaction evidence="1">
        <text>Endohydrolysis of (1-&gt;4)-beta-D-xylosidic linkages in xylans.</text>
        <dbReference type="EC" id="3.2.1.8"/>
    </reaction>
</comment>
<dbReference type="EMBL" id="QSQT01000004">
    <property type="protein sequence ID" value="RGK57494.1"/>
    <property type="molecule type" value="Genomic_DNA"/>
</dbReference>
<dbReference type="SMART" id="SM00633">
    <property type="entry name" value="Glyco_10"/>
    <property type="match status" value="1"/>
</dbReference>
<dbReference type="InterPro" id="IPR001000">
    <property type="entry name" value="GH10_dom"/>
</dbReference>
<evidence type="ECO:0000256" key="2">
    <source>
        <dbReference type="ARBA" id="ARBA00007495"/>
    </source>
</evidence>
<evidence type="ECO:0000256" key="3">
    <source>
        <dbReference type="ARBA" id="ARBA00012590"/>
    </source>
</evidence>
<evidence type="ECO:0000256" key="5">
    <source>
        <dbReference type="ARBA" id="ARBA00022729"/>
    </source>
</evidence>
<feature type="domain" description="GH10" evidence="10">
    <location>
        <begin position="444"/>
        <end position="736"/>
    </location>
</feature>
<dbReference type="SMR" id="A0A3E4N5K8"/>
<dbReference type="Gene3D" id="3.20.20.80">
    <property type="entry name" value="Glycosidases"/>
    <property type="match status" value="2"/>
</dbReference>
<dbReference type="EC" id="3.2.1.8" evidence="3"/>
<dbReference type="AlphaFoldDB" id="A0A3E4N5K8"/>
<dbReference type="Proteomes" id="UP000285109">
    <property type="component" value="Unassembled WGS sequence"/>
</dbReference>
<dbReference type="EMBL" id="QSTF01000013">
    <property type="protein sequence ID" value="RGM40711.1"/>
    <property type="molecule type" value="Genomic_DNA"/>
</dbReference>
<evidence type="ECO:0000256" key="1">
    <source>
        <dbReference type="ARBA" id="ARBA00000681"/>
    </source>
</evidence>
<dbReference type="RefSeq" id="WP_117670783.1">
    <property type="nucleotide sequence ID" value="NZ_CABOGR010000004.1"/>
</dbReference>
<evidence type="ECO:0000256" key="6">
    <source>
        <dbReference type="ARBA" id="ARBA00022801"/>
    </source>
</evidence>
<evidence type="ECO:0000259" key="10">
    <source>
        <dbReference type="SMART" id="SM00633"/>
    </source>
</evidence>
<dbReference type="Proteomes" id="UP000260862">
    <property type="component" value="Unassembled WGS sequence"/>
</dbReference>
<protein>
    <recommendedName>
        <fullName evidence="3">endo-1,4-beta-xylanase</fullName>
        <ecNumber evidence="3">3.2.1.8</ecNumber>
    </recommendedName>
</protein>
<evidence type="ECO:0000313" key="13">
    <source>
        <dbReference type="EMBL" id="RHM99959.1"/>
    </source>
</evidence>
<evidence type="ECO:0000256" key="7">
    <source>
        <dbReference type="ARBA" id="ARBA00023277"/>
    </source>
</evidence>